<sequence length="180" mass="21198">MAVNRRPRRRRRDLFEGQEAGDITDDSGIETMSVSASIHPPQVEDIPIRPAQSLSNSLFMRRRPMRIDDFLWFVCFLLTAAFFDIPNTLLFNRKVDWFCMRCLLGSQVIFYFLAAYFRILHHYYELWVLKHVMYIRIPMILSFLSTGVAFCFATWQVYNIWSVYITFVTGMAFLALVAII</sequence>
<proteinExistence type="predicted"/>
<comment type="caution">
    <text evidence="2">The sequence shown here is derived from an EMBL/GenBank/DDBJ whole genome shotgun (WGS) entry which is preliminary data.</text>
</comment>
<keyword evidence="1" id="KW-0812">Transmembrane</keyword>
<keyword evidence="1" id="KW-1133">Transmembrane helix</keyword>
<keyword evidence="1" id="KW-0472">Membrane</keyword>
<evidence type="ECO:0000313" key="3">
    <source>
        <dbReference type="Proteomes" id="UP001201812"/>
    </source>
</evidence>
<dbReference type="Pfam" id="PF20479">
    <property type="entry name" value="TMEM128"/>
    <property type="match status" value="1"/>
</dbReference>
<feature type="transmembrane region" description="Helical" evidence="1">
    <location>
        <begin position="103"/>
        <end position="121"/>
    </location>
</feature>
<dbReference type="AlphaFoldDB" id="A0AAD4RC10"/>
<name>A0AAD4RC10_9BILA</name>
<gene>
    <name evidence="2" type="ORF">DdX_02182</name>
</gene>
<keyword evidence="3" id="KW-1185">Reference proteome</keyword>
<feature type="transmembrane region" description="Helical" evidence="1">
    <location>
        <begin position="133"/>
        <end position="155"/>
    </location>
</feature>
<dbReference type="Proteomes" id="UP001201812">
    <property type="component" value="Unassembled WGS sequence"/>
</dbReference>
<accession>A0AAD4RC10</accession>
<protein>
    <recommendedName>
        <fullName evidence="4">Transmembrane protein</fullName>
    </recommendedName>
</protein>
<reference evidence="2" key="1">
    <citation type="submission" date="2022-01" db="EMBL/GenBank/DDBJ databases">
        <title>Genome Sequence Resource for Two Populations of Ditylenchus destructor, the Migratory Endoparasitic Phytonematode.</title>
        <authorList>
            <person name="Zhang H."/>
            <person name="Lin R."/>
            <person name="Xie B."/>
        </authorList>
    </citation>
    <scope>NUCLEOTIDE SEQUENCE</scope>
    <source>
        <strain evidence="2">BazhouSP</strain>
    </source>
</reference>
<feature type="transmembrane region" description="Helical" evidence="1">
    <location>
        <begin position="70"/>
        <end position="91"/>
    </location>
</feature>
<dbReference type="InterPro" id="IPR033579">
    <property type="entry name" value="TMEM128"/>
</dbReference>
<dbReference type="EMBL" id="JAKKPZ010000002">
    <property type="protein sequence ID" value="KAI1725522.1"/>
    <property type="molecule type" value="Genomic_DNA"/>
</dbReference>
<organism evidence="2 3">
    <name type="scientific">Ditylenchus destructor</name>
    <dbReference type="NCBI Taxonomy" id="166010"/>
    <lineage>
        <taxon>Eukaryota</taxon>
        <taxon>Metazoa</taxon>
        <taxon>Ecdysozoa</taxon>
        <taxon>Nematoda</taxon>
        <taxon>Chromadorea</taxon>
        <taxon>Rhabditida</taxon>
        <taxon>Tylenchina</taxon>
        <taxon>Tylenchomorpha</taxon>
        <taxon>Sphaerularioidea</taxon>
        <taxon>Anguinidae</taxon>
        <taxon>Anguininae</taxon>
        <taxon>Ditylenchus</taxon>
    </lineage>
</organism>
<feature type="transmembrane region" description="Helical" evidence="1">
    <location>
        <begin position="161"/>
        <end position="179"/>
    </location>
</feature>
<evidence type="ECO:0000256" key="1">
    <source>
        <dbReference type="SAM" id="Phobius"/>
    </source>
</evidence>
<evidence type="ECO:0000313" key="2">
    <source>
        <dbReference type="EMBL" id="KAI1725522.1"/>
    </source>
</evidence>
<evidence type="ECO:0008006" key="4">
    <source>
        <dbReference type="Google" id="ProtNLM"/>
    </source>
</evidence>